<keyword evidence="1" id="KW-0472">Membrane</keyword>
<feature type="transmembrane region" description="Helical" evidence="1">
    <location>
        <begin position="74"/>
        <end position="97"/>
    </location>
</feature>
<name>A0A0M3KI58_ANISI</name>
<dbReference type="WBParaSite" id="ASIM_0002067701-mRNA-1">
    <property type="protein sequence ID" value="ASIM_0002067701-mRNA-1"/>
    <property type="gene ID" value="ASIM_0002067701"/>
</dbReference>
<accession>A0A0M3KI58</accession>
<keyword evidence="1" id="KW-1133">Transmembrane helix</keyword>
<organism evidence="4">
    <name type="scientific">Anisakis simplex</name>
    <name type="common">Herring worm</name>
    <dbReference type="NCBI Taxonomy" id="6269"/>
    <lineage>
        <taxon>Eukaryota</taxon>
        <taxon>Metazoa</taxon>
        <taxon>Ecdysozoa</taxon>
        <taxon>Nematoda</taxon>
        <taxon>Chromadorea</taxon>
        <taxon>Rhabditida</taxon>
        <taxon>Spirurina</taxon>
        <taxon>Ascaridomorpha</taxon>
        <taxon>Ascaridoidea</taxon>
        <taxon>Anisakidae</taxon>
        <taxon>Anisakis</taxon>
        <taxon>Anisakis simplex complex</taxon>
    </lineage>
</organism>
<proteinExistence type="predicted"/>
<keyword evidence="1" id="KW-0812">Transmembrane</keyword>
<sequence length="148" mass="17350">MQRARTSCERVMLSGDLAGERSNACRRRDELARTATFDTDTLVRSGGFSFAQERRKQPLKGEFGKIALGQLNFIVNYFYSLEQFLFVIFMLMCLIAFSFRDEIYCSSYFWYSIVSLKIIENMIISKYISKICRFNSSLKFYFFAQNQS</sequence>
<evidence type="ECO:0000313" key="4">
    <source>
        <dbReference type="WBParaSite" id="ASIM_0002067701-mRNA-1"/>
    </source>
</evidence>
<feature type="transmembrane region" description="Helical" evidence="1">
    <location>
        <begin position="109"/>
        <end position="129"/>
    </location>
</feature>
<dbReference type="EMBL" id="UYRR01038590">
    <property type="protein sequence ID" value="VDK73968.1"/>
    <property type="molecule type" value="Genomic_DNA"/>
</dbReference>
<evidence type="ECO:0000313" key="3">
    <source>
        <dbReference type="Proteomes" id="UP000267096"/>
    </source>
</evidence>
<protein>
    <submittedName>
        <fullName evidence="2 4">Uncharacterized protein</fullName>
    </submittedName>
</protein>
<evidence type="ECO:0000256" key="1">
    <source>
        <dbReference type="SAM" id="Phobius"/>
    </source>
</evidence>
<evidence type="ECO:0000313" key="2">
    <source>
        <dbReference type="EMBL" id="VDK73968.1"/>
    </source>
</evidence>
<reference evidence="2 3" key="2">
    <citation type="submission" date="2018-11" db="EMBL/GenBank/DDBJ databases">
        <authorList>
            <consortium name="Pathogen Informatics"/>
        </authorList>
    </citation>
    <scope>NUCLEOTIDE SEQUENCE [LARGE SCALE GENOMIC DNA]</scope>
</reference>
<dbReference type="Proteomes" id="UP000267096">
    <property type="component" value="Unassembled WGS sequence"/>
</dbReference>
<keyword evidence="3" id="KW-1185">Reference proteome</keyword>
<reference evidence="4" key="1">
    <citation type="submission" date="2017-02" db="UniProtKB">
        <authorList>
            <consortium name="WormBaseParasite"/>
        </authorList>
    </citation>
    <scope>IDENTIFICATION</scope>
</reference>
<dbReference type="AlphaFoldDB" id="A0A0M3KI58"/>
<gene>
    <name evidence="2" type="ORF">ASIM_LOCUS20056</name>
</gene>